<reference evidence="3" key="1">
    <citation type="journal article" date="2017" name="Nat. Ecol. Evol.">
        <title>Genome expansion and lineage-specific genetic innovations in the forest pathogenic fungi Armillaria.</title>
        <authorList>
            <person name="Sipos G."/>
            <person name="Prasanna A.N."/>
            <person name="Walter M.C."/>
            <person name="O'Connor E."/>
            <person name="Balint B."/>
            <person name="Krizsan K."/>
            <person name="Kiss B."/>
            <person name="Hess J."/>
            <person name="Varga T."/>
            <person name="Slot J."/>
            <person name="Riley R."/>
            <person name="Boka B."/>
            <person name="Rigling D."/>
            <person name="Barry K."/>
            <person name="Lee J."/>
            <person name="Mihaltcheva S."/>
            <person name="LaButti K."/>
            <person name="Lipzen A."/>
            <person name="Waldron R."/>
            <person name="Moloney N.M."/>
            <person name="Sperisen C."/>
            <person name="Kredics L."/>
            <person name="Vagvoelgyi C."/>
            <person name="Patrignani A."/>
            <person name="Fitzpatrick D."/>
            <person name="Nagy I."/>
            <person name="Doyle S."/>
            <person name="Anderson J.B."/>
            <person name="Grigoriev I.V."/>
            <person name="Gueldener U."/>
            <person name="Muensterkoetter M."/>
            <person name="Nagy L.G."/>
        </authorList>
    </citation>
    <scope>NUCLEOTIDE SEQUENCE [LARGE SCALE GENOMIC DNA]</scope>
    <source>
        <strain evidence="3">Ar21-2</strain>
    </source>
</reference>
<keyword evidence="3" id="KW-1185">Reference proteome</keyword>
<evidence type="ECO:0000313" key="3">
    <source>
        <dbReference type="Proteomes" id="UP000217790"/>
    </source>
</evidence>
<name>A0A2H3CQV3_ARMGA</name>
<dbReference type="InParanoid" id="A0A2H3CQV3"/>
<keyword evidence="1" id="KW-0175">Coiled coil</keyword>
<organism evidence="2 3">
    <name type="scientific">Armillaria gallica</name>
    <name type="common">Bulbous honey fungus</name>
    <name type="synonym">Armillaria bulbosa</name>
    <dbReference type="NCBI Taxonomy" id="47427"/>
    <lineage>
        <taxon>Eukaryota</taxon>
        <taxon>Fungi</taxon>
        <taxon>Dikarya</taxon>
        <taxon>Basidiomycota</taxon>
        <taxon>Agaricomycotina</taxon>
        <taxon>Agaricomycetes</taxon>
        <taxon>Agaricomycetidae</taxon>
        <taxon>Agaricales</taxon>
        <taxon>Marasmiineae</taxon>
        <taxon>Physalacriaceae</taxon>
        <taxon>Armillaria</taxon>
    </lineage>
</organism>
<dbReference type="EMBL" id="KZ293727">
    <property type="protein sequence ID" value="PBK81602.1"/>
    <property type="molecule type" value="Genomic_DNA"/>
</dbReference>
<proteinExistence type="predicted"/>
<evidence type="ECO:0000313" key="2">
    <source>
        <dbReference type="EMBL" id="PBK81602.1"/>
    </source>
</evidence>
<sequence>MSSSLIRGPSAQAASLGPDELLGLELLRGRVEELLQTVDGLEDALLAQTQHAQTVRDHADRERERAQQAIEHAEIAQNDEAWWRNIYYQENYRLCAQVADLEEEALNLKGALRDPRSLQAAADCADCRVRDKDSPTLLITETRPGFSTAPMRILLVPNDRGMSCLVCQELIKHRPIRNLLVEHATAYLPDMSTGRAADFRPEVEEAWAQLFPETFHKQSLMRDENTLRASVDRAFLPNVLKHGWNGSIIEEIDGTNVDEHKIHHQHFPYGPKSELDLLRMRVGELLEEVDDLKDELKEVKEQVGASQNEAASVRDLEDEITALQEENIQAGRHSREGVAECRENRQACDGLDCGWYWLALVLLNLLGLISKGNEFTKMVCVLTRSLLNILLIWGIHYRGLIEPVLCHPIRNWAVEDISRLPQFHLKQKPTQSDTTRTGRRDFWCQPVEKDSYVIAQNRYVVGTLI</sequence>
<gene>
    <name evidence="2" type="ORF">ARMGADRAFT_1039190</name>
</gene>
<dbReference type="Proteomes" id="UP000217790">
    <property type="component" value="Unassembled WGS sequence"/>
</dbReference>
<feature type="coiled-coil region" evidence="1">
    <location>
        <begin position="275"/>
        <end position="333"/>
    </location>
</feature>
<protein>
    <submittedName>
        <fullName evidence="2">Uncharacterized protein</fullName>
    </submittedName>
</protein>
<dbReference type="AlphaFoldDB" id="A0A2H3CQV3"/>
<feature type="coiled-coil region" evidence="1">
    <location>
        <begin position="24"/>
        <end position="79"/>
    </location>
</feature>
<accession>A0A2H3CQV3</accession>
<evidence type="ECO:0000256" key="1">
    <source>
        <dbReference type="SAM" id="Coils"/>
    </source>
</evidence>